<evidence type="ECO:0000256" key="3">
    <source>
        <dbReference type="SAM" id="MobiDB-lite"/>
    </source>
</evidence>
<feature type="compositionally biased region" description="Basic and acidic residues" evidence="3">
    <location>
        <begin position="584"/>
        <end position="597"/>
    </location>
</feature>
<feature type="compositionally biased region" description="Acidic residues" evidence="3">
    <location>
        <begin position="598"/>
        <end position="614"/>
    </location>
</feature>
<proteinExistence type="predicted"/>
<gene>
    <name evidence="5" type="ORF">BXYJ_LOCUS8551</name>
</gene>
<reference evidence="5" key="2">
    <citation type="submission" date="2020-09" db="EMBL/GenBank/DDBJ databases">
        <authorList>
            <person name="Kikuchi T."/>
        </authorList>
    </citation>
    <scope>NUCLEOTIDE SEQUENCE</scope>
    <source>
        <strain evidence="5">Ka4C1</strain>
    </source>
</reference>
<evidence type="ECO:0000313" key="7">
    <source>
        <dbReference type="Proteomes" id="UP000659654"/>
    </source>
</evidence>
<dbReference type="OrthoDB" id="614844at2759"/>
<sequence length="634" mass="72499">MSFLTSKGDGSPQQSKMDWLCRSIEEEAQAYLNSLKVPIDEEPISQPDGFWGKYYDRLASYQKGKERFILISPIKCACYGWRLEDNGNLRCEDCQETLVFPDFQTESRQEQETSILAVKTIRNLSENHSKLCHWREGEGRPFRIYDVSSRIPTIQLVVVPGAKFSSQEIDNSVEELSANYEITTSPEFYLAVAGWDASTSSVSTVKCRECLKEVDLNTVSEENRDPLKWHEQYCPVVDKHHLLWRDALKNYAELTPKKGSATSNLTQVYKDITLTMTDKEPNLDVPLDDLNTSNAAVDSTADRSSNMEASLEAESIQNTTENEITSPTLNPEGFFVSEEALEQQKRAEFSIPPPKVLKSRATPPKIKVQHFKDPIYEKELGANPEKRQKLENEEDLLIADNILDSVNSPSVRLAEGDEAMLDEKEESSSPKQVDVDHDEEEPEREKIPKFPESPYRKPISPAASDNSDEIVYLDDSDDDEKQYEKDSEEDYDSQNNFGEDYGEDLDEEETEEQDEIGLIDEVEGEKTQREGREVEEDSFSHDSDVELQPNTSEEIDEDVVSANEQVDHEYDSEQDGYEDEDQENDGKSREFYEHPSDEENEDESEDYDEEDTEELTFKDQKEESDSDSDIICLD</sequence>
<evidence type="ECO:0000259" key="4">
    <source>
        <dbReference type="Pfam" id="PF07967"/>
    </source>
</evidence>
<feature type="compositionally biased region" description="Acidic residues" evidence="3">
    <location>
        <begin position="572"/>
        <end position="583"/>
    </location>
</feature>
<evidence type="ECO:0000313" key="8">
    <source>
        <dbReference type="WBParaSite" id="BXY_0718700.1"/>
    </source>
</evidence>
<comment type="subcellular location">
    <subcellularLocation>
        <location evidence="1">Nucleus</location>
    </subcellularLocation>
</comment>
<name>A0A1I7S2F8_BURXY</name>
<keyword evidence="2" id="KW-0539">Nucleus</keyword>
<feature type="compositionally biased region" description="Acidic residues" evidence="3">
    <location>
        <begin position="466"/>
        <end position="492"/>
    </location>
</feature>
<evidence type="ECO:0000256" key="1">
    <source>
        <dbReference type="ARBA" id="ARBA00004123"/>
    </source>
</evidence>
<dbReference type="GO" id="GO:0008270">
    <property type="term" value="F:zinc ion binding"/>
    <property type="evidence" value="ECO:0007669"/>
    <property type="project" value="InterPro"/>
</dbReference>
<accession>A0A1I7S2F8</accession>
<evidence type="ECO:0000313" key="5">
    <source>
        <dbReference type="EMBL" id="CAD5225451.1"/>
    </source>
</evidence>
<feature type="domain" description="C3HC-type" evidence="4">
    <location>
        <begin position="53"/>
        <end position="138"/>
    </location>
</feature>
<dbReference type="AlphaFoldDB" id="A0A1I7S2F8"/>
<dbReference type="Proteomes" id="UP000659654">
    <property type="component" value="Unassembled WGS sequence"/>
</dbReference>
<dbReference type="Proteomes" id="UP000582659">
    <property type="component" value="Unassembled WGS sequence"/>
</dbReference>
<dbReference type="Proteomes" id="UP000095284">
    <property type="component" value="Unplaced"/>
</dbReference>
<evidence type="ECO:0000256" key="2">
    <source>
        <dbReference type="ARBA" id="ARBA00023242"/>
    </source>
</evidence>
<reference evidence="8" key="1">
    <citation type="submission" date="2016-11" db="UniProtKB">
        <authorList>
            <consortium name="WormBaseParasite"/>
        </authorList>
    </citation>
    <scope>IDENTIFICATION</scope>
</reference>
<organism evidence="6 8">
    <name type="scientific">Bursaphelenchus xylophilus</name>
    <name type="common">Pinewood nematode worm</name>
    <name type="synonym">Aphelenchoides xylophilus</name>
    <dbReference type="NCBI Taxonomy" id="6326"/>
    <lineage>
        <taxon>Eukaryota</taxon>
        <taxon>Metazoa</taxon>
        <taxon>Ecdysozoa</taxon>
        <taxon>Nematoda</taxon>
        <taxon>Chromadorea</taxon>
        <taxon>Rhabditida</taxon>
        <taxon>Tylenchina</taxon>
        <taxon>Tylenchomorpha</taxon>
        <taxon>Aphelenchoidea</taxon>
        <taxon>Aphelenchoididae</taxon>
        <taxon>Bursaphelenchus</taxon>
    </lineage>
</organism>
<feature type="compositionally biased region" description="Basic and acidic residues" evidence="3">
    <location>
        <begin position="524"/>
        <end position="544"/>
    </location>
</feature>
<feature type="region of interest" description="Disordered" evidence="3">
    <location>
        <begin position="419"/>
        <end position="634"/>
    </location>
</feature>
<evidence type="ECO:0000313" key="6">
    <source>
        <dbReference type="Proteomes" id="UP000095284"/>
    </source>
</evidence>
<dbReference type="GO" id="GO:0005634">
    <property type="term" value="C:nucleus"/>
    <property type="evidence" value="ECO:0007669"/>
    <property type="project" value="UniProtKB-SubCell"/>
</dbReference>
<dbReference type="EMBL" id="CAJFDI010000004">
    <property type="protein sequence ID" value="CAD5225451.1"/>
    <property type="molecule type" value="Genomic_DNA"/>
</dbReference>
<protein>
    <submittedName>
        <fullName evidence="5">(pine wood nematode) hypothetical protein</fullName>
    </submittedName>
    <submittedName>
        <fullName evidence="8">C3HC-type domain-containing protein</fullName>
    </submittedName>
</protein>
<feature type="compositionally biased region" description="Acidic residues" evidence="3">
    <location>
        <begin position="500"/>
        <end position="523"/>
    </location>
</feature>
<keyword evidence="7" id="KW-1185">Reference proteome</keyword>
<dbReference type="Pfam" id="PF07967">
    <property type="entry name" value="zf-C3HC"/>
    <property type="match status" value="1"/>
</dbReference>
<dbReference type="EMBL" id="CAJFCV020000004">
    <property type="protein sequence ID" value="CAG9114582.1"/>
    <property type="molecule type" value="Genomic_DNA"/>
</dbReference>
<dbReference type="InterPro" id="IPR012935">
    <property type="entry name" value="NuBaID_N"/>
</dbReference>
<dbReference type="WBParaSite" id="BXY_0718700.1">
    <property type="protein sequence ID" value="BXY_0718700.1"/>
    <property type="gene ID" value="BXY_0718700"/>
</dbReference>